<keyword evidence="5" id="KW-0732">Signal</keyword>
<protein>
    <recommendedName>
        <fullName evidence="11">Laccase</fullName>
    </recommendedName>
</protein>
<keyword evidence="3" id="KW-0560">Oxidoreductase</keyword>
<dbReference type="Gene3D" id="2.60.40.420">
    <property type="entry name" value="Cupredoxins - blue copper proteins"/>
    <property type="match status" value="3"/>
</dbReference>
<dbReference type="Pfam" id="PF07732">
    <property type="entry name" value="Cu-oxidase_3"/>
    <property type="match status" value="1"/>
</dbReference>
<evidence type="ECO:0000256" key="4">
    <source>
        <dbReference type="ARBA" id="ARBA00023008"/>
    </source>
</evidence>
<dbReference type="GO" id="GO:0006826">
    <property type="term" value="P:iron ion transport"/>
    <property type="evidence" value="ECO:0007669"/>
    <property type="project" value="TreeGrafter"/>
</dbReference>
<dbReference type="EMBL" id="JAPXFL010000006">
    <property type="protein sequence ID" value="KAK9504790.1"/>
    <property type="molecule type" value="Genomic_DNA"/>
</dbReference>
<feature type="domain" description="Plastocyanin-like" evidence="7">
    <location>
        <begin position="474"/>
        <end position="603"/>
    </location>
</feature>
<dbReference type="AlphaFoldDB" id="A0AAW1D4V9"/>
<dbReference type="CDD" id="cd13858">
    <property type="entry name" value="CuRO_1_tcLCC2_insect_like"/>
    <property type="match status" value="1"/>
</dbReference>
<dbReference type="FunFam" id="2.60.40.420:FF:000045">
    <property type="entry name" value="Laccase 2"/>
    <property type="match status" value="1"/>
</dbReference>
<dbReference type="InterPro" id="IPR011707">
    <property type="entry name" value="Cu-oxidase-like_N"/>
</dbReference>
<feature type="chain" id="PRO_5043463573" description="Laccase" evidence="5">
    <location>
        <begin position="25"/>
        <end position="651"/>
    </location>
</feature>
<feature type="domain" description="Plastocyanin-like" evidence="8">
    <location>
        <begin position="90"/>
        <end position="197"/>
    </location>
</feature>
<organism evidence="9 10">
    <name type="scientific">Rhynocoris fuscipes</name>
    <dbReference type="NCBI Taxonomy" id="488301"/>
    <lineage>
        <taxon>Eukaryota</taxon>
        <taxon>Metazoa</taxon>
        <taxon>Ecdysozoa</taxon>
        <taxon>Arthropoda</taxon>
        <taxon>Hexapoda</taxon>
        <taxon>Insecta</taxon>
        <taxon>Pterygota</taxon>
        <taxon>Neoptera</taxon>
        <taxon>Paraneoptera</taxon>
        <taxon>Hemiptera</taxon>
        <taxon>Heteroptera</taxon>
        <taxon>Panheteroptera</taxon>
        <taxon>Cimicomorpha</taxon>
        <taxon>Reduviidae</taxon>
        <taxon>Harpactorinae</taxon>
        <taxon>Harpactorini</taxon>
        <taxon>Rhynocoris</taxon>
    </lineage>
</organism>
<dbReference type="GO" id="GO:0016491">
    <property type="term" value="F:oxidoreductase activity"/>
    <property type="evidence" value="ECO:0007669"/>
    <property type="project" value="UniProtKB-KW"/>
</dbReference>
<proteinExistence type="inferred from homology"/>
<name>A0AAW1D4V9_9HEMI</name>
<dbReference type="PROSITE" id="PS00080">
    <property type="entry name" value="MULTICOPPER_OXIDASE2"/>
    <property type="match status" value="1"/>
</dbReference>
<accession>A0AAW1D4V9</accession>
<comment type="caution">
    <text evidence="9">The sequence shown here is derived from an EMBL/GenBank/DDBJ whole genome shotgun (WGS) entry which is preliminary data.</text>
</comment>
<dbReference type="Proteomes" id="UP001461498">
    <property type="component" value="Unassembled WGS sequence"/>
</dbReference>
<dbReference type="Pfam" id="PF00394">
    <property type="entry name" value="Cu-oxidase"/>
    <property type="match status" value="1"/>
</dbReference>
<dbReference type="CDD" id="cd13905">
    <property type="entry name" value="CuRO_3_tcLLC2_insect_like"/>
    <property type="match status" value="1"/>
</dbReference>
<dbReference type="InterPro" id="IPR008972">
    <property type="entry name" value="Cupredoxin"/>
</dbReference>
<dbReference type="SUPFAM" id="SSF49503">
    <property type="entry name" value="Cupredoxins"/>
    <property type="match status" value="3"/>
</dbReference>
<evidence type="ECO:0000259" key="6">
    <source>
        <dbReference type="Pfam" id="PF00394"/>
    </source>
</evidence>
<evidence type="ECO:0000313" key="10">
    <source>
        <dbReference type="Proteomes" id="UP001461498"/>
    </source>
</evidence>
<dbReference type="Pfam" id="PF07731">
    <property type="entry name" value="Cu-oxidase_2"/>
    <property type="match status" value="1"/>
</dbReference>
<evidence type="ECO:0000256" key="1">
    <source>
        <dbReference type="ARBA" id="ARBA00010609"/>
    </source>
</evidence>
<evidence type="ECO:0000259" key="8">
    <source>
        <dbReference type="Pfam" id="PF07732"/>
    </source>
</evidence>
<feature type="signal peptide" evidence="5">
    <location>
        <begin position="1"/>
        <end position="24"/>
    </location>
</feature>
<evidence type="ECO:0000259" key="7">
    <source>
        <dbReference type="Pfam" id="PF07731"/>
    </source>
</evidence>
<evidence type="ECO:0000313" key="9">
    <source>
        <dbReference type="EMBL" id="KAK9504790.1"/>
    </source>
</evidence>
<gene>
    <name evidence="9" type="ORF">O3M35_008975</name>
</gene>
<keyword evidence="4" id="KW-0186">Copper</keyword>
<keyword evidence="10" id="KW-1185">Reference proteome</keyword>
<feature type="domain" description="Plastocyanin-like" evidence="6">
    <location>
        <begin position="216"/>
        <end position="353"/>
    </location>
</feature>
<sequence>MEKITKITIRVFLYLVFFQKAANADYLKVNDYDSPYDGANHPCYRECDGLRMICEYNFTIRSVTSMNRMDCGSCPLVAEDCLRPGCITAGGLVRSVVAVNQKIPGPAIFVCEYDRIIVNVNNELRTKTLSIHWHGIHQTGSLFMDGVPFVSQIPVQPFGTFKYNFIAEPHGTQLWHSHSGFQESDGLYGMLIVRREEPSHIRELYDFDLPEHTAIIWHWYHQPTADILEAVLHQNGSIYGFGFLINGKGALKEYIHPNGSKAYTPRERFRVSKGNRYRFRIIYNSAIYCPLQISVDNHKLIMFASDTSTFEPIEVDSFMISAGERYDFVLNANETERCYWMRIRALGDCGEKKNKLHDGALICYDNETETDANSKLEYFQAKRSGLLLNPAEELTQIYDQNELIHLTDLNSTESEEFDYSREPNLTFYFEINSRPIEQLRYPGPWHQINYFSFLFPGPSFLENQMKTEGDDFCNETHIDQCKEEFCSCTYVKKIPKDSLVEIVLFDTSKNRDQDHPVHLHGHKFYVVSEGSFDNMTLENVKYKNENAILKKKLKNAPSKDTVSIPNDGFIILRLNANNIGLWVFHCHVTNHMELGMALLLQVGTTEEILSLCSKTDHCNVWLNKNGCTVNRLNNVILFTLLFILINQLNVF</sequence>
<dbReference type="GO" id="GO:0005507">
    <property type="term" value="F:copper ion binding"/>
    <property type="evidence" value="ECO:0007669"/>
    <property type="project" value="InterPro"/>
</dbReference>
<comment type="similarity">
    <text evidence="1">Belongs to the multicopper oxidase family.</text>
</comment>
<reference evidence="9 10" key="1">
    <citation type="submission" date="2022-12" db="EMBL/GenBank/DDBJ databases">
        <title>Chromosome-level genome assembly of true bugs.</title>
        <authorList>
            <person name="Ma L."/>
            <person name="Li H."/>
        </authorList>
    </citation>
    <scope>NUCLEOTIDE SEQUENCE [LARGE SCALE GENOMIC DNA]</scope>
    <source>
        <strain evidence="9">Lab_2022b</strain>
    </source>
</reference>
<evidence type="ECO:0000256" key="5">
    <source>
        <dbReference type="SAM" id="SignalP"/>
    </source>
</evidence>
<dbReference type="GO" id="GO:0005886">
    <property type="term" value="C:plasma membrane"/>
    <property type="evidence" value="ECO:0007669"/>
    <property type="project" value="TreeGrafter"/>
</dbReference>
<dbReference type="InterPro" id="IPR011706">
    <property type="entry name" value="Cu-oxidase_C"/>
</dbReference>
<dbReference type="PANTHER" id="PTHR11709">
    <property type="entry name" value="MULTI-COPPER OXIDASE"/>
    <property type="match status" value="1"/>
</dbReference>
<dbReference type="InterPro" id="IPR001117">
    <property type="entry name" value="Cu-oxidase_2nd"/>
</dbReference>
<keyword evidence="2" id="KW-0479">Metal-binding</keyword>
<dbReference type="CDD" id="cd13884">
    <property type="entry name" value="CuRO_2_tcLCC_insect_like"/>
    <property type="match status" value="1"/>
</dbReference>
<evidence type="ECO:0000256" key="3">
    <source>
        <dbReference type="ARBA" id="ARBA00023002"/>
    </source>
</evidence>
<dbReference type="PANTHER" id="PTHR11709:SF394">
    <property type="entry name" value="FI03373P-RELATED"/>
    <property type="match status" value="1"/>
</dbReference>
<dbReference type="InterPro" id="IPR045087">
    <property type="entry name" value="Cu-oxidase_fam"/>
</dbReference>
<dbReference type="InterPro" id="IPR002355">
    <property type="entry name" value="Cu_oxidase_Cu_BS"/>
</dbReference>
<evidence type="ECO:0008006" key="11">
    <source>
        <dbReference type="Google" id="ProtNLM"/>
    </source>
</evidence>
<evidence type="ECO:0000256" key="2">
    <source>
        <dbReference type="ARBA" id="ARBA00022723"/>
    </source>
</evidence>